<sequence length="196" mass="20993">SLTLFTDRNINMGEVFTAGMFQALNPMYIIFLAPVFAWIWVKLAAKGLEPTTPAKFGLGILQVGLGFAVLVYGTSLADPDGKVSIIWLALMYLLHTTGELCLSPVGLSMVTKLSVKRIAAMMMGVWFLSSAFASYVGGMIAGAMAINDNDTGAVDALTSLAIYSSVFEKLAWVAIGLAFVVLALSPLLHKRMHGVR</sequence>
<evidence type="ECO:0000313" key="9">
    <source>
        <dbReference type="Proteomes" id="UP000754644"/>
    </source>
</evidence>
<keyword evidence="6 7" id="KW-0472">Membrane</keyword>
<evidence type="ECO:0000256" key="7">
    <source>
        <dbReference type="SAM" id="Phobius"/>
    </source>
</evidence>
<evidence type="ECO:0000256" key="4">
    <source>
        <dbReference type="ARBA" id="ARBA00022692"/>
    </source>
</evidence>
<dbReference type="AlphaFoldDB" id="A0A972VYF5"/>
<comment type="subcellular location">
    <subcellularLocation>
        <location evidence="1">Cell membrane</location>
        <topology evidence="1">Multi-pass membrane protein</topology>
    </subcellularLocation>
</comment>
<dbReference type="Proteomes" id="UP000754644">
    <property type="component" value="Unassembled WGS sequence"/>
</dbReference>
<protein>
    <submittedName>
        <fullName evidence="8">MFS transporter</fullName>
    </submittedName>
</protein>
<feature type="transmembrane region" description="Helical" evidence="7">
    <location>
        <begin position="170"/>
        <end position="188"/>
    </location>
</feature>
<evidence type="ECO:0000256" key="6">
    <source>
        <dbReference type="ARBA" id="ARBA00023136"/>
    </source>
</evidence>
<reference evidence="8" key="1">
    <citation type="submission" date="2020-05" db="EMBL/GenBank/DDBJ databases">
        <title>Sulfur intermediates as new biogeochemical hubs in an aquatic model microbial ecosystem.</title>
        <authorList>
            <person name="Vigneron A."/>
        </authorList>
    </citation>
    <scope>NUCLEOTIDE SEQUENCE</scope>
    <source>
        <strain evidence="8">Bin.250</strain>
    </source>
</reference>
<dbReference type="InterPro" id="IPR036259">
    <property type="entry name" value="MFS_trans_sf"/>
</dbReference>
<gene>
    <name evidence="8" type="ORF">HQ497_14530</name>
</gene>
<keyword evidence="5 7" id="KW-1133">Transmembrane helix</keyword>
<feature type="transmembrane region" description="Helical" evidence="7">
    <location>
        <begin position="85"/>
        <end position="107"/>
    </location>
</feature>
<dbReference type="Gene3D" id="1.20.1250.20">
    <property type="entry name" value="MFS general substrate transporter like domains"/>
    <property type="match status" value="1"/>
</dbReference>
<dbReference type="InterPro" id="IPR000109">
    <property type="entry name" value="POT_fam"/>
</dbReference>
<feature type="transmembrane region" description="Helical" evidence="7">
    <location>
        <begin position="53"/>
        <end position="73"/>
    </location>
</feature>
<dbReference type="PANTHER" id="PTHR23517:SF15">
    <property type="entry name" value="PROTON-DEPENDENT OLIGOPEPTIDE FAMILY TRANSPORT PROTEIN"/>
    <property type="match status" value="1"/>
</dbReference>
<comment type="caution">
    <text evidence="8">The sequence shown here is derived from an EMBL/GenBank/DDBJ whole genome shotgun (WGS) entry which is preliminary data.</text>
</comment>
<keyword evidence="4 7" id="KW-0812">Transmembrane</keyword>
<proteinExistence type="predicted"/>
<dbReference type="GO" id="GO:0005886">
    <property type="term" value="C:plasma membrane"/>
    <property type="evidence" value="ECO:0007669"/>
    <property type="project" value="UniProtKB-SubCell"/>
</dbReference>
<feature type="transmembrane region" description="Helical" evidence="7">
    <location>
        <begin position="119"/>
        <end position="146"/>
    </location>
</feature>
<organism evidence="8 9">
    <name type="scientific">SAR86 cluster bacterium</name>
    <dbReference type="NCBI Taxonomy" id="2030880"/>
    <lineage>
        <taxon>Bacteria</taxon>
        <taxon>Pseudomonadati</taxon>
        <taxon>Pseudomonadota</taxon>
        <taxon>Gammaproteobacteria</taxon>
        <taxon>SAR86 cluster</taxon>
    </lineage>
</organism>
<feature type="transmembrane region" description="Helical" evidence="7">
    <location>
        <begin position="20"/>
        <end position="41"/>
    </location>
</feature>
<dbReference type="EMBL" id="JABMOJ010000539">
    <property type="protein sequence ID" value="NQV66573.1"/>
    <property type="molecule type" value="Genomic_DNA"/>
</dbReference>
<dbReference type="PANTHER" id="PTHR23517">
    <property type="entry name" value="RESISTANCE PROTEIN MDTM, PUTATIVE-RELATED-RELATED"/>
    <property type="match status" value="1"/>
</dbReference>
<dbReference type="Pfam" id="PF00854">
    <property type="entry name" value="PTR2"/>
    <property type="match status" value="1"/>
</dbReference>
<keyword evidence="2" id="KW-0813">Transport</keyword>
<evidence type="ECO:0000256" key="1">
    <source>
        <dbReference type="ARBA" id="ARBA00004651"/>
    </source>
</evidence>
<dbReference type="InterPro" id="IPR050171">
    <property type="entry name" value="MFS_Transporters"/>
</dbReference>
<evidence type="ECO:0000256" key="2">
    <source>
        <dbReference type="ARBA" id="ARBA00022448"/>
    </source>
</evidence>
<dbReference type="SUPFAM" id="SSF103473">
    <property type="entry name" value="MFS general substrate transporter"/>
    <property type="match status" value="1"/>
</dbReference>
<evidence type="ECO:0000313" key="8">
    <source>
        <dbReference type="EMBL" id="NQV66573.1"/>
    </source>
</evidence>
<feature type="non-terminal residue" evidence="8">
    <location>
        <position position="1"/>
    </location>
</feature>
<accession>A0A972VYF5</accession>
<keyword evidence="3" id="KW-1003">Cell membrane</keyword>
<evidence type="ECO:0000256" key="5">
    <source>
        <dbReference type="ARBA" id="ARBA00022989"/>
    </source>
</evidence>
<name>A0A972VYF5_9GAMM</name>
<dbReference type="GO" id="GO:0022857">
    <property type="term" value="F:transmembrane transporter activity"/>
    <property type="evidence" value="ECO:0007669"/>
    <property type="project" value="InterPro"/>
</dbReference>
<evidence type="ECO:0000256" key="3">
    <source>
        <dbReference type="ARBA" id="ARBA00022475"/>
    </source>
</evidence>